<dbReference type="InterPro" id="IPR051910">
    <property type="entry name" value="ComF/GntX_DNA_util-trans"/>
</dbReference>
<evidence type="ECO:0000256" key="1">
    <source>
        <dbReference type="ARBA" id="ARBA00008007"/>
    </source>
</evidence>
<dbReference type="EMBL" id="CP014226">
    <property type="protein sequence ID" value="AMD00281.1"/>
    <property type="molecule type" value="Genomic_DNA"/>
</dbReference>
<dbReference type="PATRIC" id="fig|507626.3.peg.1196"/>
<dbReference type="SUPFAM" id="SSF53271">
    <property type="entry name" value="PRTase-like"/>
    <property type="match status" value="1"/>
</dbReference>
<comment type="similarity">
    <text evidence="1">Belongs to the ComF/GntX family.</text>
</comment>
<dbReference type="InterPro" id="IPR044005">
    <property type="entry name" value="DZR_2"/>
</dbReference>
<dbReference type="PANTHER" id="PTHR47505:SF1">
    <property type="entry name" value="DNA UTILIZATION PROTEIN YHGH"/>
    <property type="match status" value="1"/>
</dbReference>
<proteinExistence type="inferred from homology"/>
<dbReference type="STRING" id="507626.LOKO_01208"/>
<dbReference type="CDD" id="cd06223">
    <property type="entry name" value="PRTases_typeI"/>
    <property type="match status" value="1"/>
</dbReference>
<keyword evidence="4" id="KW-1185">Reference proteome</keyword>
<dbReference type="Gene3D" id="3.40.50.2020">
    <property type="match status" value="1"/>
</dbReference>
<sequence length="261" mass="28850">MEKMASKATAKRQAPGTGYRWTQWPRLALSGLDVGLRRVLPGRCAFCLAPGKAGQPWCQPCFEALPWNLPACPRCAEPQPSGSPAGCLCGHCLAQPPKFDRAWVPLRYQDEVASLMQRFKFQASPRAGSVLVAMLETRLTDIPRPDALLAVPLHPNRARQRGFNQAEWLARRLAPRLGVPLRLARRLEDTPSQRGLDRSERRRNLKGGFEVAGPLPDRVALLDDVMTTGATLDALAQACRRAGAEEVEAWAVARTPFSQLW</sequence>
<dbReference type="KEGG" id="hco:LOKO_01208"/>
<dbReference type="Proteomes" id="UP000063387">
    <property type="component" value="Chromosome"/>
</dbReference>
<dbReference type="PANTHER" id="PTHR47505">
    <property type="entry name" value="DNA UTILIZATION PROTEIN YHGH"/>
    <property type="match status" value="1"/>
</dbReference>
<reference evidence="3 4" key="1">
    <citation type="journal article" date="2016" name="Genome Announc.">
        <title>Draft Genome Sequence of 'Halomonas chromatireducens' Strain AGD 8-3, a Haloalkaliphilic Chromate- and Selenite-Reducing Gammaproteobacterium.</title>
        <authorList>
            <person name="Sharko F.S."/>
            <person name="Shapovalova A.A."/>
            <person name="Tsygankova S.V."/>
            <person name="Komova A.V."/>
            <person name="Boulygina E.S."/>
            <person name="Teslyuk A.B."/>
            <person name="Gotovtsev P.M."/>
            <person name="Namsaraev Z.B."/>
            <person name="Khijniak T.V."/>
            <person name="Nedoluzhko A.V."/>
            <person name="Vasilov R.G."/>
        </authorList>
    </citation>
    <scope>NUCLEOTIDE SEQUENCE [LARGE SCALE GENOMIC DNA]</scope>
    <source>
        <strain evidence="3 4">AGD 8-3</strain>
    </source>
</reference>
<dbReference type="AlphaFoldDB" id="A0A0X8HCU9"/>
<reference evidence="3 4" key="2">
    <citation type="submission" date="2016-02" db="EMBL/GenBank/DDBJ databases">
        <authorList>
            <person name="Wen L."/>
            <person name="He K."/>
            <person name="Yang H."/>
        </authorList>
    </citation>
    <scope>NUCLEOTIDE SEQUENCE [LARGE SCALE GENOMIC DNA]</scope>
    <source>
        <strain evidence="3 4">AGD 8-3</strain>
    </source>
</reference>
<accession>A0A0X8HCU9</accession>
<protein>
    <submittedName>
        <fullName evidence="3">DNA utilization protein GntX</fullName>
    </submittedName>
</protein>
<feature type="domain" description="Double zinc ribbon" evidence="2">
    <location>
        <begin position="36"/>
        <end position="93"/>
    </location>
</feature>
<name>A0A0X8HCU9_9GAMM</name>
<dbReference type="InterPro" id="IPR000836">
    <property type="entry name" value="PRTase_dom"/>
</dbReference>
<gene>
    <name evidence="3" type="ORF">LOKO_01208</name>
</gene>
<evidence type="ECO:0000313" key="4">
    <source>
        <dbReference type="Proteomes" id="UP000063387"/>
    </source>
</evidence>
<organism evidence="3 4">
    <name type="scientific">Halomonas chromatireducens</name>
    <dbReference type="NCBI Taxonomy" id="507626"/>
    <lineage>
        <taxon>Bacteria</taxon>
        <taxon>Pseudomonadati</taxon>
        <taxon>Pseudomonadota</taxon>
        <taxon>Gammaproteobacteria</taxon>
        <taxon>Oceanospirillales</taxon>
        <taxon>Halomonadaceae</taxon>
        <taxon>Halomonas</taxon>
    </lineage>
</organism>
<evidence type="ECO:0000313" key="3">
    <source>
        <dbReference type="EMBL" id="AMD00281.1"/>
    </source>
</evidence>
<dbReference type="InterPro" id="IPR029057">
    <property type="entry name" value="PRTase-like"/>
</dbReference>
<dbReference type="Pfam" id="PF18912">
    <property type="entry name" value="DZR_2"/>
    <property type="match status" value="1"/>
</dbReference>
<evidence type="ECO:0000259" key="2">
    <source>
        <dbReference type="Pfam" id="PF18912"/>
    </source>
</evidence>